<feature type="domain" description="CobQ/CobB/MinD/ParA nucleotide binding" evidence="1">
    <location>
        <begin position="6"/>
        <end position="191"/>
    </location>
</feature>
<evidence type="ECO:0000259" key="1">
    <source>
        <dbReference type="Pfam" id="PF01656"/>
    </source>
</evidence>
<dbReference type="InterPro" id="IPR050678">
    <property type="entry name" value="DNA_Partitioning_ATPase"/>
</dbReference>
<dbReference type="CDD" id="cd02042">
    <property type="entry name" value="ParAB_family"/>
    <property type="match status" value="1"/>
</dbReference>
<dbReference type="Proteomes" id="UP000191116">
    <property type="component" value="Unassembled WGS sequence"/>
</dbReference>
<reference evidence="2 3" key="1">
    <citation type="submission" date="2017-02" db="EMBL/GenBank/DDBJ databases">
        <authorList>
            <person name="Peterson S.W."/>
        </authorList>
    </citation>
    <scope>NUCLEOTIDE SEQUENCE [LARGE SCALE GENOMIC DNA]</scope>
    <source>
        <strain evidence="2 3">CECT 9189</strain>
    </source>
</reference>
<dbReference type="PANTHER" id="PTHR13696:SF96">
    <property type="entry name" value="COBQ_COBB_MIND_PARA NUCLEOTIDE BINDING DOMAIN-CONTAINING PROTEIN"/>
    <property type="match status" value="1"/>
</dbReference>
<dbReference type="AlphaFoldDB" id="A0A1T4UUQ7"/>
<dbReference type="PIRSF" id="PIRSF009320">
    <property type="entry name" value="Nuc_binding_HP_1000"/>
    <property type="match status" value="1"/>
</dbReference>
<proteinExistence type="predicted"/>
<dbReference type="Pfam" id="PF01656">
    <property type="entry name" value="CbiA"/>
    <property type="match status" value="1"/>
</dbReference>
<accession>A0A1T4UUQ7</accession>
<dbReference type="OrthoDB" id="69313at2"/>
<organism evidence="2 3">
    <name type="scientific">Photobacterium toruni</name>
    <dbReference type="NCBI Taxonomy" id="1935446"/>
    <lineage>
        <taxon>Bacteria</taxon>
        <taxon>Pseudomonadati</taxon>
        <taxon>Pseudomonadota</taxon>
        <taxon>Gammaproteobacteria</taxon>
        <taxon>Vibrionales</taxon>
        <taxon>Vibrionaceae</taxon>
        <taxon>Photobacterium</taxon>
    </lineage>
</organism>
<dbReference type="InterPro" id="IPR027417">
    <property type="entry name" value="P-loop_NTPase"/>
</dbReference>
<dbReference type="EC" id="3.6.-.-" evidence="2"/>
<dbReference type="Gene3D" id="3.40.50.300">
    <property type="entry name" value="P-loop containing nucleotide triphosphate hydrolases"/>
    <property type="match status" value="1"/>
</dbReference>
<dbReference type="SUPFAM" id="SSF52540">
    <property type="entry name" value="P-loop containing nucleoside triphosphate hydrolases"/>
    <property type="match status" value="1"/>
</dbReference>
<sequence>MGKIILLGSQKGGCGKSTLAVNVAGWLVHQGHNVILVDADPQGSAVRWAQDRQEKEKLKHIPHVQASGNINQTLKDLSVHYDYVVADTAGRDSRELRTGMVIADVLLSPSRPSQYDLDTLPHLTEVFLQAQDINPKLKGYLVLNMCPTNPVIKEADDAKEYLSEFPEFKVATSLVYDRKAFRDCVAEGKTVFEWKDAKAKAEINALMEEVFHG</sequence>
<dbReference type="InterPro" id="IPR002586">
    <property type="entry name" value="CobQ/CobB/MinD/ParA_Nub-bd_dom"/>
</dbReference>
<keyword evidence="2" id="KW-0378">Hydrolase</keyword>
<dbReference type="GO" id="GO:0016787">
    <property type="term" value="F:hydrolase activity"/>
    <property type="evidence" value="ECO:0007669"/>
    <property type="project" value="UniProtKB-KW"/>
</dbReference>
<name>A0A1T4UUQ7_9GAMM</name>
<protein>
    <submittedName>
        <fullName evidence="2">Sporulation initiation inhibitor protein Soj</fullName>
        <ecNumber evidence="2">3.6.-.-</ecNumber>
    </submittedName>
</protein>
<evidence type="ECO:0000313" key="2">
    <source>
        <dbReference type="EMBL" id="SKA56433.1"/>
    </source>
</evidence>
<gene>
    <name evidence="2" type="primary">soj_3</name>
    <name evidence="2" type="ORF">CZ814_03751</name>
</gene>
<dbReference type="EMBL" id="FUWP01000034">
    <property type="protein sequence ID" value="SKA56433.1"/>
    <property type="molecule type" value="Genomic_DNA"/>
</dbReference>
<evidence type="ECO:0000313" key="3">
    <source>
        <dbReference type="Proteomes" id="UP000191116"/>
    </source>
</evidence>
<dbReference type="PANTHER" id="PTHR13696">
    <property type="entry name" value="P-LOOP CONTAINING NUCLEOSIDE TRIPHOSPHATE HYDROLASE"/>
    <property type="match status" value="1"/>
</dbReference>
<dbReference type="RefSeq" id="WP_080159316.1">
    <property type="nucleotide sequence ID" value="NZ_AP024858.1"/>
</dbReference>